<keyword evidence="4" id="KW-0808">Transferase</keyword>
<keyword evidence="12" id="KW-0190">Covalent protein-DNA linkage</keyword>
<evidence type="ECO:0000256" key="10">
    <source>
        <dbReference type="ARBA" id="ARBA00022759"/>
    </source>
</evidence>
<dbReference type="InterPro" id="IPR049912">
    <property type="entry name" value="CRESS_DNA_REP"/>
</dbReference>
<evidence type="ECO:0000313" key="19">
    <source>
        <dbReference type="EMBL" id="AUM61740.1"/>
    </source>
</evidence>
<gene>
    <name evidence="19" type="primary">Rep</name>
</gene>
<dbReference type="GO" id="GO:0003677">
    <property type="term" value="F:DNA binding"/>
    <property type="evidence" value="ECO:0007669"/>
    <property type="project" value="UniProtKB-KW"/>
</dbReference>
<evidence type="ECO:0000256" key="7">
    <source>
        <dbReference type="ARBA" id="ARBA00022722"/>
    </source>
</evidence>
<dbReference type="GO" id="GO:0046872">
    <property type="term" value="F:metal ion binding"/>
    <property type="evidence" value="ECO:0007669"/>
    <property type="project" value="UniProtKB-KW"/>
</dbReference>
<keyword evidence="11" id="KW-0378">Hydrolase</keyword>
<keyword evidence="8" id="KW-0479">Metal-binding</keyword>
<dbReference type="InterPro" id="IPR027417">
    <property type="entry name" value="P-loop_NTPase"/>
</dbReference>
<dbReference type="PROSITE" id="PS52020">
    <property type="entry name" value="CRESS_DNA_REP"/>
    <property type="match status" value="1"/>
</dbReference>
<accession>A0A2K9LSG2</accession>
<dbReference type="GO" id="GO:0016779">
    <property type="term" value="F:nucleotidyltransferase activity"/>
    <property type="evidence" value="ECO:0007669"/>
    <property type="project" value="UniProtKB-KW"/>
</dbReference>
<dbReference type="InterPro" id="IPR000605">
    <property type="entry name" value="Helicase_SF3_ssDNA/RNA_vir"/>
</dbReference>
<keyword evidence="14" id="KW-0511">Multifunctional enzyme</keyword>
<evidence type="ECO:0000256" key="4">
    <source>
        <dbReference type="ARBA" id="ARBA00022679"/>
    </source>
</evidence>
<keyword evidence="9" id="KW-0547">Nucleotide-binding</keyword>
<keyword evidence="10" id="KW-0255">Endonuclease</keyword>
<comment type="cofactor">
    <cofactor evidence="1">
        <name>Mn(2+)</name>
        <dbReference type="ChEBI" id="CHEBI:29035"/>
    </cofactor>
</comment>
<dbReference type="Pfam" id="PF00910">
    <property type="entry name" value="RNA_helicase"/>
    <property type="match status" value="1"/>
</dbReference>
<keyword evidence="13" id="KW-0238">DNA-binding</keyword>
<comment type="catalytic activity">
    <reaction evidence="17">
        <text>ATP + H2O = ADP + phosphate + H(+)</text>
        <dbReference type="Rhea" id="RHEA:13065"/>
        <dbReference type="ChEBI" id="CHEBI:15377"/>
        <dbReference type="ChEBI" id="CHEBI:15378"/>
        <dbReference type="ChEBI" id="CHEBI:30616"/>
        <dbReference type="ChEBI" id="CHEBI:43474"/>
        <dbReference type="ChEBI" id="CHEBI:456216"/>
    </reaction>
</comment>
<organism evidence="19">
    <name type="scientific">uncultured virus</name>
    <dbReference type="NCBI Taxonomy" id="340016"/>
    <lineage>
        <taxon>Viruses</taxon>
        <taxon>environmental samples</taxon>
    </lineage>
</organism>
<keyword evidence="5" id="KW-0548">Nucleotidyltransferase</keyword>
<evidence type="ECO:0000259" key="18">
    <source>
        <dbReference type="PROSITE" id="PS52020"/>
    </source>
</evidence>
<evidence type="ECO:0000256" key="3">
    <source>
        <dbReference type="ARBA" id="ARBA00008545"/>
    </source>
</evidence>
<dbReference type="GO" id="GO:0003723">
    <property type="term" value="F:RNA binding"/>
    <property type="evidence" value="ECO:0007669"/>
    <property type="project" value="InterPro"/>
</dbReference>
<dbReference type="GO" id="GO:0006260">
    <property type="term" value="P:DNA replication"/>
    <property type="evidence" value="ECO:0007669"/>
    <property type="project" value="UniProtKB-KW"/>
</dbReference>
<dbReference type="Gene3D" id="3.40.1310.20">
    <property type="match status" value="1"/>
</dbReference>
<dbReference type="GO" id="GO:0000166">
    <property type="term" value="F:nucleotide binding"/>
    <property type="evidence" value="ECO:0007669"/>
    <property type="project" value="UniProtKB-KW"/>
</dbReference>
<dbReference type="SUPFAM" id="SSF52540">
    <property type="entry name" value="P-loop containing nucleoside triphosphate hydrolases"/>
    <property type="match status" value="1"/>
</dbReference>
<dbReference type="GO" id="GO:0042025">
    <property type="term" value="C:host cell nucleus"/>
    <property type="evidence" value="ECO:0007669"/>
    <property type="project" value="UniProtKB-SubCell"/>
</dbReference>
<evidence type="ECO:0000256" key="15">
    <source>
        <dbReference type="ARBA" id="ARBA00030754"/>
    </source>
</evidence>
<name>A0A2K9LSG2_9VIRU</name>
<dbReference type="GO" id="GO:0003724">
    <property type="term" value="F:RNA helicase activity"/>
    <property type="evidence" value="ECO:0007669"/>
    <property type="project" value="InterPro"/>
</dbReference>
<evidence type="ECO:0000256" key="17">
    <source>
        <dbReference type="ARBA" id="ARBA00049360"/>
    </source>
</evidence>
<comment type="similarity">
    <text evidence="3">Belongs to the nanoviruses/circoviruses replication-associated protein family.</text>
</comment>
<evidence type="ECO:0000256" key="12">
    <source>
        <dbReference type="ARBA" id="ARBA00023124"/>
    </source>
</evidence>
<evidence type="ECO:0000256" key="9">
    <source>
        <dbReference type="ARBA" id="ARBA00022741"/>
    </source>
</evidence>
<evidence type="ECO:0000256" key="14">
    <source>
        <dbReference type="ARBA" id="ARBA00023268"/>
    </source>
</evidence>
<evidence type="ECO:0000256" key="16">
    <source>
        <dbReference type="ARBA" id="ARBA00032243"/>
    </source>
</evidence>
<keyword evidence="7" id="KW-0540">Nuclease</keyword>
<feature type="domain" description="CRESS-DNA virus Rep endonuclease" evidence="18">
    <location>
        <begin position="2"/>
        <end position="104"/>
    </location>
</feature>
<sequence>MPGGHRRWCFTVHPEDGGEAPFLSEIPAGCKYIIWQLEEGHDNHRRHFQGYCVFRQSVSLGAVKRALGSDSAHLEPAHGDEDSCIAYCSKEDTRVLGPWSFGERSPGQGKRSDLDDLVQRVKNNEDDHQIAEAEPVAYARYANHIRNLRGALFVPKMRPGLKTLVLWGSTGTGKSYWAWNNCPSLYRVNWKSDGHIWFDGYRGHRTLLFDDFYGQVPLERMLHYLDIYPLTVEVKGSTVVACWTEVIITSNAPPAMWYMSSQGTFGHCQEKIEALNRRLTEVVEVRRMGDLDNLVPPWGAPPPSPGAPPQP</sequence>
<evidence type="ECO:0000256" key="8">
    <source>
        <dbReference type="ARBA" id="ARBA00022723"/>
    </source>
</evidence>
<protein>
    <recommendedName>
        <fullName evidence="15">ATP-dependent helicase Rep</fullName>
    </recommendedName>
    <alternativeName>
        <fullName evidence="16">RepP</fullName>
    </alternativeName>
</protein>
<evidence type="ECO:0000256" key="13">
    <source>
        <dbReference type="ARBA" id="ARBA00023125"/>
    </source>
</evidence>
<dbReference type="Pfam" id="PF02407">
    <property type="entry name" value="Viral_Rep"/>
    <property type="match status" value="1"/>
</dbReference>
<comment type="subcellular location">
    <subcellularLocation>
        <location evidence="2">Host nucleus</location>
    </subcellularLocation>
</comment>
<evidence type="ECO:0000256" key="11">
    <source>
        <dbReference type="ARBA" id="ARBA00022801"/>
    </source>
</evidence>
<proteinExistence type="inferred from homology"/>
<dbReference type="GO" id="GO:0016787">
    <property type="term" value="F:hydrolase activity"/>
    <property type="evidence" value="ECO:0007669"/>
    <property type="project" value="UniProtKB-KW"/>
</dbReference>
<dbReference type="EMBL" id="KY487834">
    <property type="protein sequence ID" value="AUM61740.1"/>
    <property type="molecule type" value="Genomic_DNA"/>
</dbReference>
<dbReference type="Gene3D" id="3.40.50.300">
    <property type="entry name" value="P-loop containing nucleotide triphosphate hydrolases"/>
    <property type="match status" value="1"/>
</dbReference>
<evidence type="ECO:0000256" key="6">
    <source>
        <dbReference type="ARBA" id="ARBA00022705"/>
    </source>
</evidence>
<keyword evidence="6" id="KW-0235">DNA replication</keyword>
<evidence type="ECO:0000256" key="1">
    <source>
        <dbReference type="ARBA" id="ARBA00001936"/>
    </source>
</evidence>
<reference evidence="19" key="1">
    <citation type="submission" date="2017-01" db="EMBL/GenBank/DDBJ databases">
        <title>High-throughput sequencing uncovers low homogeneity in the biogeography of single-stranded DNA viruses.</title>
        <authorList>
            <person name="Pearson V.M."/>
            <person name="Rokyta D.R."/>
        </authorList>
    </citation>
    <scope>NUCLEOTIDE SEQUENCE</scope>
</reference>
<evidence type="ECO:0000256" key="2">
    <source>
        <dbReference type="ARBA" id="ARBA00004147"/>
    </source>
</evidence>
<dbReference type="GO" id="GO:0004519">
    <property type="term" value="F:endonuclease activity"/>
    <property type="evidence" value="ECO:0007669"/>
    <property type="project" value="UniProtKB-KW"/>
</dbReference>
<evidence type="ECO:0000256" key="5">
    <source>
        <dbReference type="ARBA" id="ARBA00022695"/>
    </source>
</evidence>